<dbReference type="SUPFAM" id="SSF57829">
    <property type="entry name" value="Zn-binding ribosomal proteins"/>
    <property type="match status" value="1"/>
</dbReference>
<comment type="caution">
    <text evidence="5">The sequence shown here is derived from an EMBL/GenBank/DDBJ whole genome shotgun (WGS) entry which is preliminary data.</text>
</comment>
<evidence type="ECO:0000256" key="1">
    <source>
        <dbReference type="ARBA" id="ARBA00007596"/>
    </source>
</evidence>
<evidence type="ECO:0000313" key="6">
    <source>
        <dbReference type="Proteomes" id="UP000277457"/>
    </source>
</evidence>
<evidence type="ECO:0000256" key="4">
    <source>
        <dbReference type="ARBA" id="ARBA00035176"/>
    </source>
</evidence>
<dbReference type="Proteomes" id="UP000277457">
    <property type="component" value="Unassembled WGS sequence"/>
</dbReference>
<dbReference type="NCBIfam" id="NF001764">
    <property type="entry name" value="PRK00504.1"/>
    <property type="match status" value="1"/>
</dbReference>
<reference evidence="5 6" key="1">
    <citation type="submission" date="2018-06" db="EMBL/GenBank/DDBJ databases">
        <title>Extensive metabolic versatility and redundancy in microbially diverse, dynamic hydrothermal sediments.</title>
        <authorList>
            <person name="Dombrowski N."/>
            <person name="Teske A."/>
            <person name="Baker B.J."/>
        </authorList>
    </citation>
    <scope>NUCLEOTIDE SEQUENCE [LARGE SCALE GENOMIC DNA]</scope>
    <source>
        <strain evidence="5">B7_G13</strain>
    </source>
</reference>
<keyword evidence="3" id="KW-0687">Ribonucleoprotein</keyword>
<evidence type="ECO:0000256" key="3">
    <source>
        <dbReference type="ARBA" id="ARBA00023274"/>
    </source>
</evidence>
<dbReference type="Pfam" id="PF00471">
    <property type="entry name" value="Ribosomal_L33"/>
    <property type="match status" value="1"/>
</dbReference>
<evidence type="ECO:0000256" key="2">
    <source>
        <dbReference type="ARBA" id="ARBA00022980"/>
    </source>
</evidence>
<dbReference type="NCBIfam" id="NF001860">
    <property type="entry name" value="PRK00595.1"/>
    <property type="match status" value="1"/>
</dbReference>
<dbReference type="GO" id="GO:1990904">
    <property type="term" value="C:ribonucleoprotein complex"/>
    <property type="evidence" value="ECO:0007669"/>
    <property type="project" value="UniProtKB-KW"/>
</dbReference>
<keyword evidence="2 5" id="KW-0689">Ribosomal protein</keyword>
<organism evidence="5 6">
    <name type="scientific">Aerophobetes bacterium</name>
    <dbReference type="NCBI Taxonomy" id="2030807"/>
    <lineage>
        <taxon>Bacteria</taxon>
        <taxon>Candidatus Aerophobota</taxon>
    </lineage>
</organism>
<dbReference type="InterPro" id="IPR011332">
    <property type="entry name" value="Ribosomal_zn-bd"/>
</dbReference>
<name>A0A662D3L9_UNCAE</name>
<dbReference type="EMBL" id="QMPY01000132">
    <property type="protein sequence ID" value="RLE06966.1"/>
    <property type="molecule type" value="Genomic_DNA"/>
</dbReference>
<dbReference type="InterPro" id="IPR001705">
    <property type="entry name" value="Ribosomal_bL33"/>
</dbReference>
<dbReference type="InterPro" id="IPR018264">
    <property type="entry name" value="Ribosomal_bL33_CS"/>
</dbReference>
<accession>A0A662D3L9</accession>
<dbReference type="GO" id="GO:0005737">
    <property type="term" value="C:cytoplasm"/>
    <property type="evidence" value="ECO:0007669"/>
    <property type="project" value="UniProtKB-ARBA"/>
</dbReference>
<dbReference type="GO" id="GO:0005840">
    <property type="term" value="C:ribosome"/>
    <property type="evidence" value="ECO:0007669"/>
    <property type="project" value="UniProtKB-KW"/>
</dbReference>
<dbReference type="GO" id="GO:0006412">
    <property type="term" value="P:translation"/>
    <property type="evidence" value="ECO:0007669"/>
    <property type="project" value="InterPro"/>
</dbReference>
<evidence type="ECO:0000313" key="5">
    <source>
        <dbReference type="EMBL" id="RLE06966.1"/>
    </source>
</evidence>
<dbReference type="GO" id="GO:0003735">
    <property type="term" value="F:structural constituent of ribosome"/>
    <property type="evidence" value="ECO:0007669"/>
    <property type="project" value="InterPro"/>
</dbReference>
<dbReference type="Gene3D" id="2.20.28.120">
    <property type="entry name" value="Ribosomal protein L33"/>
    <property type="match status" value="1"/>
</dbReference>
<dbReference type="InterPro" id="IPR038584">
    <property type="entry name" value="Ribosomal_bL33_sf"/>
</dbReference>
<comment type="similarity">
    <text evidence="1">Belongs to the bacterial ribosomal protein bL33 family.</text>
</comment>
<sequence>MIVTLICTECKRRNYTTTRNKKTSSLALKKFCKRCRKHTLHKEK</sequence>
<gene>
    <name evidence="5" type="primary">rpmG</name>
    <name evidence="5" type="ORF">DRZ78_03780</name>
</gene>
<dbReference type="PROSITE" id="PS00582">
    <property type="entry name" value="RIBOSOMAL_L33"/>
    <property type="match status" value="1"/>
</dbReference>
<protein>
    <recommendedName>
        <fullName evidence="4">Large ribosomal subunit protein bL33</fullName>
    </recommendedName>
</protein>
<dbReference type="NCBIfam" id="TIGR01023">
    <property type="entry name" value="rpmG_bact"/>
    <property type="match status" value="1"/>
</dbReference>
<proteinExistence type="inferred from homology"/>
<dbReference type="AlphaFoldDB" id="A0A662D3L9"/>